<reference evidence="2" key="1">
    <citation type="journal article" date="2014" name="Int. J. Syst. Evol. Microbiol.">
        <title>Complete genome sequence of Corynebacterium casei LMG S-19264T (=DSM 44701T), isolated from a smear-ripened cheese.</title>
        <authorList>
            <consortium name="US DOE Joint Genome Institute (JGI-PGF)"/>
            <person name="Walter F."/>
            <person name="Albersmeier A."/>
            <person name="Kalinowski J."/>
            <person name="Ruckert C."/>
        </authorList>
    </citation>
    <scope>NUCLEOTIDE SEQUENCE</scope>
    <source>
        <strain evidence="2">CGMCC 1.15178</strain>
    </source>
</reference>
<proteinExistence type="predicted"/>
<dbReference type="Gene3D" id="2.60.40.10">
    <property type="entry name" value="Immunoglobulins"/>
    <property type="match status" value="1"/>
</dbReference>
<feature type="signal peptide" evidence="1">
    <location>
        <begin position="1"/>
        <end position="38"/>
    </location>
</feature>
<dbReference type="InterPro" id="IPR013783">
    <property type="entry name" value="Ig-like_fold"/>
</dbReference>
<keyword evidence="3" id="KW-1185">Reference proteome</keyword>
<evidence type="ECO:0000313" key="3">
    <source>
        <dbReference type="Proteomes" id="UP000612456"/>
    </source>
</evidence>
<reference evidence="2" key="2">
    <citation type="submission" date="2020-09" db="EMBL/GenBank/DDBJ databases">
        <authorList>
            <person name="Sun Q."/>
            <person name="Zhou Y."/>
        </authorList>
    </citation>
    <scope>NUCLEOTIDE SEQUENCE</scope>
    <source>
        <strain evidence="2">CGMCC 1.15178</strain>
    </source>
</reference>
<dbReference type="AlphaFoldDB" id="A0A916ZF55"/>
<keyword evidence="1" id="KW-0732">Signal</keyword>
<feature type="chain" id="PRO_5037387090" description="Cadherin domain-containing protein" evidence="1">
    <location>
        <begin position="39"/>
        <end position="798"/>
    </location>
</feature>
<organism evidence="2 3">
    <name type="scientific">Paenibacillus nasutitermitis</name>
    <dbReference type="NCBI Taxonomy" id="1652958"/>
    <lineage>
        <taxon>Bacteria</taxon>
        <taxon>Bacillati</taxon>
        <taxon>Bacillota</taxon>
        <taxon>Bacilli</taxon>
        <taxon>Bacillales</taxon>
        <taxon>Paenibacillaceae</taxon>
        <taxon>Paenibacillus</taxon>
    </lineage>
</organism>
<sequence length="798" mass="85451">MKKKKQKSSGRLKNAAGKMAVAAAIVPMVMSVPALSEAAPVPAGPAVQQQIKDVLAAQAPGAIQAGKSLNVDLRHIFDNADQLIYTVVVQNGSVADVKVINGNLLQIGLKKKGTTMVDLAARYPNETAAVHQRFRLTVEANAGLDMNGDGVTGIDDVILYARAYPNAFQRTEDFRTLLHAAVESRIVEPNRAPAAASTPLSASVAKGSQLVLDMNDYFSDEDGDALTYSLQGQPVSGGIASLNLEGATGLLTIAGLTPSDQALNLQVTASDGQLTAVQPLSVSVTAGDGGTGEPPVDPPENHLPVVDNAHKVGLNNDGHLSLRSYQNAVIDLSQVFTDEDGDELVYALDDSEHYFLSSTLESGGLLTLQAGQPSGGLPSGGYNYSLNVKASDDDGKTWVPYTIAVSITNQGGAIPDQEVPVHTVPVVSTLDISSYFGLEEAHNWEIQTENSNPDAVSLGRTGTVLSLKGISGGFADISVKVSDGHGAAVTDSFQVEALAQVIDIGPQYMNEDEEVPYTKNIDLTQIFPYAVDFRVKEKGRGEIYTVPSMSDDEAFPNWFDAETARDFTVNSYSDMSTSVIIEARDAAGILEQYTIELLINHAPEIIEPYHFKPVIIKNDGNTFTIDADDYFTDEDGDLLTYFAELDTDEGDASLEVISVSNNLITLKGLQEGQSTLLLHADDYHPGGVSDTYYMDVIVTDADEVLDGFEGENVEETVDLSSYLGDWTEEDITGISPSSTGVVANSYLVGTTLYVKAYTMNDPLSHIPIAGNEKIQYTFYKGSEFKTVTIFVYIPEVPL</sequence>
<evidence type="ECO:0008006" key="4">
    <source>
        <dbReference type="Google" id="ProtNLM"/>
    </source>
</evidence>
<protein>
    <recommendedName>
        <fullName evidence="4">Cadherin domain-containing protein</fullName>
    </recommendedName>
</protein>
<evidence type="ECO:0000256" key="1">
    <source>
        <dbReference type="SAM" id="SignalP"/>
    </source>
</evidence>
<dbReference type="EMBL" id="BMHP01000007">
    <property type="protein sequence ID" value="GGD94129.1"/>
    <property type="molecule type" value="Genomic_DNA"/>
</dbReference>
<dbReference type="Proteomes" id="UP000612456">
    <property type="component" value="Unassembled WGS sequence"/>
</dbReference>
<name>A0A916ZF55_9BACL</name>
<gene>
    <name evidence="2" type="ORF">GCM10010911_61040</name>
</gene>
<comment type="caution">
    <text evidence="2">The sequence shown here is derived from an EMBL/GenBank/DDBJ whole genome shotgun (WGS) entry which is preliminary data.</text>
</comment>
<evidence type="ECO:0000313" key="2">
    <source>
        <dbReference type="EMBL" id="GGD94129.1"/>
    </source>
</evidence>
<dbReference type="RefSeq" id="WP_188998208.1">
    <property type="nucleotide sequence ID" value="NZ_BMHP01000007.1"/>
</dbReference>
<accession>A0A916ZF55</accession>